<feature type="transmembrane region" description="Helical" evidence="8">
    <location>
        <begin position="1046"/>
        <end position="1063"/>
    </location>
</feature>
<accession>A0ABP9DJG2</accession>
<dbReference type="EMBL" id="BAABJX010000038">
    <property type="protein sequence ID" value="GAA4839727.1"/>
    <property type="molecule type" value="Genomic_DNA"/>
</dbReference>
<dbReference type="PANTHER" id="PTHR32063:SF24">
    <property type="entry name" value="CATION EFFLUX SYSTEM (ACRB_ACRD_ACRF FAMILY)"/>
    <property type="match status" value="1"/>
</dbReference>
<feature type="transmembrane region" description="Helical" evidence="8">
    <location>
        <begin position="401"/>
        <end position="420"/>
    </location>
</feature>
<evidence type="ECO:0000256" key="7">
    <source>
        <dbReference type="ARBA" id="ARBA00023136"/>
    </source>
</evidence>
<dbReference type="PRINTS" id="PR00702">
    <property type="entry name" value="ACRIFLAVINRP"/>
</dbReference>
<dbReference type="PANTHER" id="PTHR32063">
    <property type="match status" value="1"/>
</dbReference>
<evidence type="ECO:0000256" key="3">
    <source>
        <dbReference type="ARBA" id="ARBA00022448"/>
    </source>
</evidence>
<evidence type="ECO:0000256" key="1">
    <source>
        <dbReference type="ARBA" id="ARBA00004651"/>
    </source>
</evidence>
<name>A0ABP9DJG2_9BACT</name>
<feature type="transmembrane region" description="Helical" evidence="8">
    <location>
        <begin position="977"/>
        <end position="996"/>
    </location>
</feature>
<feature type="transmembrane region" description="Helical" evidence="8">
    <location>
        <begin position="1008"/>
        <end position="1034"/>
    </location>
</feature>
<keyword evidence="3" id="KW-0813">Transport</keyword>
<keyword evidence="6 8" id="KW-1133">Transmembrane helix</keyword>
<feature type="transmembrane region" description="Helical" evidence="8">
    <location>
        <begin position="929"/>
        <end position="951"/>
    </location>
</feature>
<dbReference type="InterPro" id="IPR004763">
    <property type="entry name" value="CusA-like"/>
</dbReference>
<feature type="transmembrane region" description="Helical" evidence="8">
    <location>
        <begin position="485"/>
        <end position="509"/>
    </location>
</feature>
<dbReference type="Gene3D" id="3.30.70.1430">
    <property type="entry name" value="Multidrug efflux transporter AcrB pore domain"/>
    <property type="match status" value="2"/>
</dbReference>
<gene>
    <name evidence="9" type="ORF">GCM10023331_26160</name>
</gene>
<dbReference type="RefSeq" id="WP_345372495.1">
    <property type="nucleotide sequence ID" value="NZ_BAABJX010000038.1"/>
</dbReference>
<evidence type="ECO:0000256" key="8">
    <source>
        <dbReference type="SAM" id="Phobius"/>
    </source>
</evidence>
<dbReference type="SUPFAM" id="SSF82866">
    <property type="entry name" value="Multidrug efflux transporter AcrB transmembrane domain"/>
    <property type="match status" value="2"/>
</dbReference>
<feature type="transmembrane region" description="Helical" evidence="8">
    <location>
        <begin position="904"/>
        <end position="923"/>
    </location>
</feature>
<keyword evidence="10" id="KW-1185">Reference proteome</keyword>
<dbReference type="Gene3D" id="3.30.2090.10">
    <property type="entry name" value="Multidrug efflux transporter AcrB TolC docking domain, DN and DC subdomains"/>
    <property type="match status" value="2"/>
</dbReference>
<evidence type="ECO:0000313" key="9">
    <source>
        <dbReference type="EMBL" id="GAA4839727.1"/>
    </source>
</evidence>
<evidence type="ECO:0000256" key="4">
    <source>
        <dbReference type="ARBA" id="ARBA00022475"/>
    </source>
</evidence>
<dbReference type="Gene3D" id="3.30.70.1320">
    <property type="entry name" value="Multidrug efflux transporter AcrB pore domain like"/>
    <property type="match status" value="1"/>
</dbReference>
<comment type="caution">
    <text evidence="9">The sequence shown here is derived from an EMBL/GenBank/DDBJ whole genome shotgun (WGS) entry which is preliminary data.</text>
</comment>
<feature type="transmembrane region" description="Helical" evidence="8">
    <location>
        <begin position="543"/>
        <end position="562"/>
    </location>
</feature>
<feature type="transmembrane region" description="Helical" evidence="8">
    <location>
        <begin position="341"/>
        <end position="360"/>
    </location>
</feature>
<reference evidence="10" key="1">
    <citation type="journal article" date="2019" name="Int. J. Syst. Evol. Microbiol.">
        <title>The Global Catalogue of Microorganisms (GCM) 10K type strain sequencing project: providing services to taxonomists for standard genome sequencing and annotation.</title>
        <authorList>
            <consortium name="The Broad Institute Genomics Platform"/>
            <consortium name="The Broad Institute Genome Sequencing Center for Infectious Disease"/>
            <person name="Wu L."/>
            <person name="Ma J."/>
        </authorList>
    </citation>
    <scope>NUCLEOTIDE SEQUENCE [LARGE SCALE GENOMIC DNA]</scope>
    <source>
        <strain evidence="10">JCM 18326</strain>
    </source>
</reference>
<dbReference type="Gene3D" id="1.20.1600.10">
    <property type="entry name" value="Outer membrane efflux proteins (OEP)"/>
    <property type="match status" value="1"/>
</dbReference>
<comment type="similarity">
    <text evidence="2">Belongs to the resistance-nodulation-cell division (RND) (TC 2.A.6) family.</text>
</comment>
<dbReference type="NCBIfam" id="TIGR00914">
    <property type="entry name" value="2A0601"/>
    <property type="match status" value="1"/>
</dbReference>
<dbReference type="InterPro" id="IPR001036">
    <property type="entry name" value="Acrflvin-R"/>
</dbReference>
<keyword evidence="7 8" id="KW-0472">Membrane</keyword>
<evidence type="ECO:0000256" key="2">
    <source>
        <dbReference type="ARBA" id="ARBA00010942"/>
    </source>
</evidence>
<feature type="transmembrane region" description="Helical" evidence="8">
    <location>
        <begin position="452"/>
        <end position="473"/>
    </location>
</feature>
<evidence type="ECO:0000256" key="6">
    <source>
        <dbReference type="ARBA" id="ARBA00022989"/>
    </source>
</evidence>
<evidence type="ECO:0000313" key="10">
    <source>
        <dbReference type="Proteomes" id="UP001500298"/>
    </source>
</evidence>
<feature type="transmembrane region" description="Helical" evidence="8">
    <location>
        <begin position="878"/>
        <end position="897"/>
    </location>
</feature>
<feature type="transmembrane region" description="Helical" evidence="8">
    <location>
        <begin position="367"/>
        <end position="389"/>
    </location>
</feature>
<keyword evidence="4" id="KW-1003">Cell membrane</keyword>
<dbReference type="Proteomes" id="UP001500298">
    <property type="component" value="Unassembled WGS sequence"/>
</dbReference>
<dbReference type="Gene3D" id="3.30.70.1440">
    <property type="entry name" value="Multidrug efflux transporter AcrB pore domain"/>
    <property type="match status" value="1"/>
</dbReference>
<dbReference type="InterPro" id="IPR027463">
    <property type="entry name" value="AcrB_DN_DC_subdom"/>
</dbReference>
<dbReference type="SUPFAM" id="SSF56954">
    <property type="entry name" value="Outer membrane efflux proteins (OEP)"/>
    <property type="match status" value="1"/>
</dbReference>
<dbReference type="Pfam" id="PF00873">
    <property type="entry name" value="ACR_tran"/>
    <property type="match status" value="1"/>
</dbReference>
<comment type="subcellular location">
    <subcellularLocation>
        <location evidence="1">Cell membrane</location>
        <topology evidence="1">Multi-pass membrane protein</topology>
    </subcellularLocation>
</comment>
<organism evidence="9 10">
    <name type="scientific">Algivirga pacifica</name>
    <dbReference type="NCBI Taxonomy" id="1162670"/>
    <lineage>
        <taxon>Bacteria</taxon>
        <taxon>Pseudomonadati</taxon>
        <taxon>Bacteroidota</taxon>
        <taxon>Cytophagia</taxon>
        <taxon>Cytophagales</taxon>
        <taxon>Flammeovirgaceae</taxon>
        <taxon>Algivirga</taxon>
    </lineage>
</organism>
<sequence length="1458" mass="161334">MINKIIAFSIRNKLFVGLFTLFIAGWGIYSLTKVSIDAVPDITNNQVQVITTSQNLAAQEVEQFITYPVELAMANLPGVTEIRSISRFGLSVVTVVFEEDMGTYLPRQLVGEKLKEAQENIGDGLGTPEMGPISTGLGEIYQYTLGTDPGYEAEYDAIELRTIQDWIVKRQLSMIQGVVEISSWGGYLKQYEVAIDPNKLNGFDLTLPEVFEALQTNNENTGGSYIEKGPNLYYIRGKGLVKDFTDISNIVITKREGIPVTIKDVGKVGIGTAPRYGAATVDGQGETVIGMVMMLKGANSAEVVDKVKQRIAQIQPILPEGVRIKPFLDRTRLVEKTTSTISENLILGGLIVIFALVFLLGTLRSGLIVASVIPLSFLFALGMMNTFGVSANLMSLGAIDFGIIVDGAVIIVEFMVVLMLKKFGDIQKLAPSKQKEQINQVAIKASSQMMNAAIFGQVIILIVFIPILTLTGIEGKMFRPMALTFGFAILGAMILCLTYVPMVTAAFLYSKKLDRQTWGDKFMRWLETCYTPIIIWALKAKGWVISTALGFVAIAALVFLNLGGEFIPQLDEGDFALETRMAPGTSLKEMTKNMNKLETILLEQFPEVKTVITKIGAGEIPTDPMPIEGADVMVTLKDKTEWTTTDSKEELANQMRKALSVLPGIDIEFSQPIEMRFNELMTGVKQDIAVKIYGEDLEVLQDKGNEVASIIRQVEGSGDVLVEQVVGLPQIVIDYNRKRIAEYGLSISSLNQIVSTAFSGGITGKVFEGEKRFDLVLRLATNSRRDIAAVKKLYVPLANGNRIPLSEVADISIEDAPAQISRDNTYRRIVIGVNVRNRDTQSFVEEIQSKLSGIKLPPGYSITYGGEFENLERAQRRLSIVVPLVLGLIFAILFINLRSFKQTMLIYTAIPFAAVGGIFALWFRGMPFSISAGVGFIALFGVAVLNGLVLISSLNDLKSEGVTDVTERIKEATRSRLRPIFLTAITDILGFLPMALSDSAGAEVQRPLATVVIGGIITASLLTLIVLPVIYLWMENGRSSGQVNKTVIATGIVFFIFIPYVKAQDPQLPLTADQAVQLALENNGLIKAGQYRIESHKALEKTAFNPGKTTVETQYGKYNSFENDLAFGVSQNFSFPTVYSKRSHLLKAETKGAELQLKMTANELAAQVKTLWYDLLSLQQQRLLLQFQDSIYTKFQEAAQLRVQVGEINQLEMVSAQAQLMEVRNLLNQNDADQSSIRYELSAILQISHDFKVNGMQGGKRSISSALLLKDSLLNSPVLNYIHQQVEIAENQQMLSKAKMYPDITVGYQNQSLQGFYDRNGSTEFVGRGTRFQSVSVGVTIPLWLREYTKQTEVSKLEQQVAQATYTQEWRNYQGRVSSLIEANLKHKNTLAFYEGNLLKQADIILNNIQLSFSQGEIGYVEFVQGVKQSLKIKSDYIKQVRLYNQSVIELERIKGQQ</sequence>
<evidence type="ECO:0000256" key="5">
    <source>
        <dbReference type="ARBA" id="ARBA00022692"/>
    </source>
</evidence>
<dbReference type="SUPFAM" id="SSF82714">
    <property type="entry name" value="Multidrug efflux transporter AcrB TolC docking domain, DN and DC subdomains"/>
    <property type="match status" value="2"/>
</dbReference>
<proteinExistence type="inferred from homology"/>
<protein>
    <submittedName>
        <fullName evidence="9">CusA/CzcA family heavy metal efflux RND transporter</fullName>
    </submittedName>
</protein>
<dbReference type="Gene3D" id="1.20.1640.10">
    <property type="entry name" value="Multidrug efflux transporter AcrB transmembrane domain"/>
    <property type="match status" value="2"/>
</dbReference>
<dbReference type="SUPFAM" id="SSF82693">
    <property type="entry name" value="Multidrug efflux transporter AcrB pore domain, PN1, PN2, PC1 and PC2 subdomains"/>
    <property type="match status" value="3"/>
</dbReference>
<keyword evidence="5 8" id="KW-0812">Transmembrane</keyword>